<gene>
    <name evidence="2" type="ORF">J2R62_12165</name>
</gene>
<protein>
    <submittedName>
        <fullName evidence="2">Uncharacterized protein</fullName>
    </submittedName>
</protein>
<feature type="transmembrane region" description="Helical" evidence="1">
    <location>
        <begin position="15"/>
        <end position="34"/>
    </location>
</feature>
<accession>A0A8I2B6C4</accession>
<dbReference type="EMBL" id="JAFNAA010000013">
    <property type="protein sequence ID" value="MBO1108957.1"/>
    <property type="molecule type" value="Genomic_DNA"/>
</dbReference>
<evidence type="ECO:0000313" key="3">
    <source>
        <dbReference type="Proteomes" id="UP000664658"/>
    </source>
</evidence>
<comment type="caution">
    <text evidence="2">The sequence shown here is derived from an EMBL/GenBank/DDBJ whole genome shotgun (WGS) entry which is preliminary data.</text>
</comment>
<dbReference type="Pfam" id="PF07254">
    <property type="entry name" value="Cpta_toxin"/>
    <property type="match status" value="1"/>
</dbReference>
<dbReference type="InterPro" id="IPR009883">
    <property type="entry name" value="YgfX"/>
</dbReference>
<evidence type="ECO:0000256" key="1">
    <source>
        <dbReference type="SAM" id="Phobius"/>
    </source>
</evidence>
<reference evidence="2" key="1">
    <citation type="submission" date="2021-03" db="EMBL/GenBank/DDBJ databases">
        <title>Plesiomonas shigelloides zfcc0051, isolated from zebrafish feces.</title>
        <authorList>
            <person name="Vanderhoek Z."/>
            <person name="Gaulke C."/>
        </authorList>
    </citation>
    <scope>NUCLEOTIDE SEQUENCE</scope>
    <source>
        <strain evidence="2">Zfcc0051</strain>
    </source>
</reference>
<keyword evidence="1" id="KW-0812">Transmembrane</keyword>
<dbReference type="RefSeq" id="WP_207542299.1">
    <property type="nucleotide sequence ID" value="NZ_JAFNAA010000013.1"/>
</dbReference>
<evidence type="ECO:0000313" key="2">
    <source>
        <dbReference type="EMBL" id="MBO1108957.1"/>
    </source>
</evidence>
<sequence length="178" mass="20412">MDLLPFNVRPSRRSVQLLSAGYGVLALLACYYLVSETLFSESLSPLWWLLGGALLVALSLEFRHRYRRLRAQHGILAWDEGLGISWQGQRWSYRSALFLGRAGVVIWVRRERINASTDIDTAADNLADTSKGGSARWPQFVRFSREPIWLLPDMLSNAEWRRLCGKLVQSEQLLAEYR</sequence>
<dbReference type="Proteomes" id="UP000664658">
    <property type="component" value="Unassembled WGS sequence"/>
</dbReference>
<keyword evidence="1" id="KW-1133">Transmembrane helix</keyword>
<keyword evidence="1" id="KW-0472">Membrane</keyword>
<proteinExistence type="predicted"/>
<dbReference type="AlphaFoldDB" id="A0A8I2B6C4"/>
<organism evidence="2 3">
    <name type="scientific">Plesiomonas shigelloides</name>
    <name type="common">Aeromonas shigelloides</name>
    <dbReference type="NCBI Taxonomy" id="703"/>
    <lineage>
        <taxon>Bacteria</taxon>
        <taxon>Pseudomonadati</taxon>
        <taxon>Pseudomonadota</taxon>
        <taxon>Gammaproteobacteria</taxon>
        <taxon>Enterobacterales</taxon>
        <taxon>Enterobacteriaceae</taxon>
        <taxon>Plesiomonas</taxon>
    </lineage>
</organism>
<feature type="transmembrane region" description="Helical" evidence="1">
    <location>
        <begin position="46"/>
        <end position="62"/>
    </location>
</feature>
<name>A0A8I2B6C4_PLESH</name>